<evidence type="ECO:0008006" key="3">
    <source>
        <dbReference type="Google" id="ProtNLM"/>
    </source>
</evidence>
<keyword evidence="2" id="KW-1185">Reference proteome</keyword>
<name>A0A151JWB2_9HYME</name>
<gene>
    <name evidence="1" type="ORF">ALC56_07133</name>
</gene>
<evidence type="ECO:0000313" key="2">
    <source>
        <dbReference type="Proteomes" id="UP000078541"/>
    </source>
</evidence>
<dbReference type="EMBL" id="KQ981664">
    <property type="protein sequence ID" value="KYN38487.1"/>
    <property type="molecule type" value="Genomic_DNA"/>
</dbReference>
<reference evidence="1 2" key="1">
    <citation type="submission" date="2016-03" db="EMBL/GenBank/DDBJ databases">
        <title>Trachymyrmex septentrionalis WGS genome.</title>
        <authorList>
            <person name="Nygaard S."/>
            <person name="Hu H."/>
            <person name="Boomsma J."/>
            <person name="Zhang G."/>
        </authorList>
    </citation>
    <scope>NUCLEOTIDE SEQUENCE [LARGE SCALE GENOMIC DNA]</scope>
    <source>
        <strain evidence="1">Tsep2-gDNA-1</strain>
        <tissue evidence="1">Whole body</tissue>
    </source>
</reference>
<evidence type="ECO:0000313" key="1">
    <source>
        <dbReference type="EMBL" id="KYN38487.1"/>
    </source>
</evidence>
<sequence length="190" mass="21231">MSRPFPSQDAIVLTLAIGYSTNGTIISTYGHKLLKQSAYDRELLAIYAAIKYFRYMLERRNCHSEIQWTNTLPVVLLGLRTCFKEDLSTSVAELVYGALDSSAKDSLVLGLESVPSKDAVNIEIPHLFDNVIPQRNDNCKQNVKSSIAEDINHTPKKLNFKMLVSTCSNISLLSCSWGASKVKMENLSHF</sequence>
<dbReference type="AlphaFoldDB" id="A0A151JWB2"/>
<accession>A0A151JWB2</accession>
<dbReference type="Proteomes" id="UP000078541">
    <property type="component" value="Unassembled WGS sequence"/>
</dbReference>
<protein>
    <recommendedName>
        <fullName evidence="3">Reverse transcriptase RNase H-like domain-containing protein</fullName>
    </recommendedName>
</protein>
<proteinExistence type="predicted"/>
<organism evidence="1 2">
    <name type="scientific">Trachymyrmex septentrionalis</name>
    <dbReference type="NCBI Taxonomy" id="34720"/>
    <lineage>
        <taxon>Eukaryota</taxon>
        <taxon>Metazoa</taxon>
        <taxon>Ecdysozoa</taxon>
        <taxon>Arthropoda</taxon>
        <taxon>Hexapoda</taxon>
        <taxon>Insecta</taxon>
        <taxon>Pterygota</taxon>
        <taxon>Neoptera</taxon>
        <taxon>Endopterygota</taxon>
        <taxon>Hymenoptera</taxon>
        <taxon>Apocrita</taxon>
        <taxon>Aculeata</taxon>
        <taxon>Formicoidea</taxon>
        <taxon>Formicidae</taxon>
        <taxon>Myrmicinae</taxon>
        <taxon>Trachymyrmex</taxon>
    </lineage>
</organism>